<dbReference type="AlphaFoldDB" id="F8D3Y2"/>
<dbReference type="STRING" id="797210.Halxa_1603"/>
<feature type="compositionally biased region" description="Basic and acidic residues" evidence="12">
    <location>
        <begin position="1"/>
        <end position="10"/>
    </location>
</feature>
<keyword evidence="4 11" id="KW-0436">Ligase</keyword>
<evidence type="ECO:0000256" key="7">
    <source>
        <dbReference type="ARBA" id="ARBA00022917"/>
    </source>
</evidence>
<keyword evidence="14" id="KW-1185">Reference proteome</keyword>
<proteinExistence type="inferred from homology"/>
<dbReference type="InterPro" id="IPR002306">
    <property type="entry name" value="Trp-tRNA-ligase"/>
</dbReference>
<evidence type="ECO:0000256" key="12">
    <source>
        <dbReference type="SAM" id="MobiDB-lite"/>
    </source>
</evidence>
<organism evidence="13 14">
    <name type="scientific">Halopiger xanaduensis (strain DSM 18323 / JCM 14033 / SH-6)</name>
    <dbReference type="NCBI Taxonomy" id="797210"/>
    <lineage>
        <taxon>Archaea</taxon>
        <taxon>Methanobacteriati</taxon>
        <taxon>Methanobacteriota</taxon>
        <taxon>Stenosarchaea group</taxon>
        <taxon>Halobacteria</taxon>
        <taxon>Halobacteriales</taxon>
        <taxon>Natrialbaceae</taxon>
        <taxon>Halopiger</taxon>
    </lineage>
</organism>
<dbReference type="GO" id="GO:0004830">
    <property type="term" value="F:tryptophan-tRNA ligase activity"/>
    <property type="evidence" value="ECO:0007669"/>
    <property type="project" value="UniProtKB-UniRule"/>
</dbReference>
<evidence type="ECO:0000256" key="5">
    <source>
        <dbReference type="ARBA" id="ARBA00022741"/>
    </source>
</evidence>
<dbReference type="CDD" id="cd00806">
    <property type="entry name" value="TrpRS_core"/>
    <property type="match status" value="1"/>
</dbReference>
<dbReference type="InterPro" id="IPR001412">
    <property type="entry name" value="aa-tRNA-synth_I_CS"/>
</dbReference>
<reference evidence="13 14" key="1">
    <citation type="journal article" date="2012" name="Stand. Genomic Sci.">
        <title>Complete genome sequence of Halopiger xanaduensis type strain (SH-6(T)).</title>
        <authorList>
            <person name="Anderson I."/>
            <person name="Tindall B.J."/>
            <person name="Rohde M."/>
            <person name="Lucas S."/>
            <person name="Han J."/>
            <person name="Lapidus A."/>
            <person name="Cheng J.F."/>
            <person name="Goodwin L."/>
            <person name="Pitluck S."/>
            <person name="Peters L."/>
            <person name="Pati A."/>
            <person name="Mikhailova N."/>
            <person name="Pagani I."/>
            <person name="Teshima H."/>
            <person name="Han C."/>
            <person name="Tapia R."/>
            <person name="Land M."/>
            <person name="Woyke T."/>
            <person name="Klenk H.P."/>
            <person name="Kyrpides N."/>
            <person name="Ivanova N."/>
        </authorList>
    </citation>
    <scope>NUCLEOTIDE SEQUENCE [LARGE SCALE GENOMIC DNA]</scope>
    <source>
        <strain evidence="14">DSM 18323 / JCM 14033 / SH-6</strain>
    </source>
</reference>
<dbReference type="EC" id="6.1.1.2" evidence="2 10"/>
<dbReference type="Proteomes" id="UP000006794">
    <property type="component" value="Chromosome"/>
</dbReference>
<dbReference type="PROSITE" id="PS00178">
    <property type="entry name" value="AA_TRNA_LIGASE_I"/>
    <property type="match status" value="1"/>
</dbReference>
<dbReference type="PANTHER" id="PTHR10055:SF1">
    <property type="entry name" value="TRYPTOPHAN--TRNA LIGASE, CYTOPLASMIC"/>
    <property type="match status" value="1"/>
</dbReference>
<dbReference type="Gene3D" id="1.10.240.10">
    <property type="entry name" value="Tyrosyl-Transfer RNA Synthetase"/>
    <property type="match status" value="1"/>
</dbReference>
<dbReference type="GeneID" id="10796572"/>
<evidence type="ECO:0000256" key="9">
    <source>
        <dbReference type="ARBA" id="ARBA00049929"/>
    </source>
</evidence>
<dbReference type="PRINTS" id="PR01039">
    <property type="entry name" value="TRNASYNTHTRP"/>
</dbReference>
<dbReference type="RefSeq" id="WP_013879130.1">
    <property type="nucleotide sequence ID" value="NC_015666.1"/>
</dbReference>
<dbReference type="GO" id="GO:0005737">
    <property type="term" value="C:cytoplasm"/>
    <property type="evidence" value="ECO:0007669"/>
    <property type="project" value="UniProtKB-UniRule"/>
</dbReference>
<protein>
    <recommendedName>
        <fullName evidence="2 10">Tryptophan--tRNA ligase</fullName>
        <ecNumber evidence="2 10">6.1.1.2</ecNumber>
    </recommendedName>
</protein>
<comment type="catalytic activity">
    <reaction evidence="9">
        <text>tRNA(Trp) + L-tryptophan + ATP = L-tryptophyl-tRNA(Trp) + AMP + diphosphate + H(+)</text>
        <dbReference type="Rhea" id="RHEA:24080"/>
        <dbReference type="Rhea" id="RHEA-COMP:9671"/>
        <dbReference type="Rhea" id="RHEA-COMP:9705"/>
        <dbReference type="ChEBI" id="CHEBI:15378"/>
        <dbReference type="ChEBI" id="CHEBI:30616"/>
        <dbReference type="ChEBI" id="CHEBI:33019"/>
        <dbReference type="ChEBI" id="CHEBI:57912"/>
        <dbReference type="ChEBI" id="CHEBI:78442"/>
        <dbReference type="ChEBI" id="CHEBI:78535"/>
        <dbReference type="ChEBI" id="CHEBI:456215"/>
        <dbReference type="EC" id="6.1.1.2"/>
    </reaction>
</comment>
<dbReference type="KEGG" id="hxa:Halxa_1603"/>
<dbReference type="InterPro" id="IPR014729">
    <property type="entry name" value="Rossmann-like_a/b/a_fold"/>
</dbReference>
<dbReference type="EMBL" id="CP002839">
    <property type="protein sequence ID" value="AEH36235.1"/>
    <property type="molecule type" value="Genomic_DNA"/>
</dbReference>
<comment type="similarity">
    <text evidence="1 11">Belongs to the class-I aminoacyl-tRNA synthetase family.</text>
</comment>
<dbReference type="GO" id="GO:0005524">
    <property type="term" value="F:ATP binding"/>
    <property type="evidence" value="ECO:0007669"/>
    <property type="project" value="UniProtKB-KW"/>
</dbReference>
<evidence type="ECO:0000256" key="2">
    <source>
        <dbReference type="ARBA" id="ARBA00013161"/>
    </source>
</evidence>
<gene>
    <name evidence="13" type="ordered locus">Halxa_1603</name>
</gene>
<evidence type="ECO:0000256" key="6">
    <source>
        <dbReference type="ARBA" id="ARBA00022840"/>
    </source>
</evidence>
<feature type="region of interest" description="Disordered" evidence="12">
    <location>
        <begin position="1"/>
        <end position="21"/>
    </location>
</feature>
<dbReference type="NCBIfam" id="TIGR00233">
    <property type="entry name" value="trpS"/>
    <property type="match status" value="1"/>
</dbReference>
<dbReference type="eggNOG" id="arCOG01887">
    <property type="taxonomic scope" value="Archaea"/>
</dbReference>
<dbReference type="Pfam" id="PF00579">
    <property type="entry name" value="tRNA-synt_1b"/>
    <property type="match status" value="1"/>
</dbReference>
<dbReference type="PANTHER" id="PTHR10055">
    <property type="entry name" value="TRYPTOPHANYL-TRNA SYNTHETASE"/>
    <property type="match status" value="1"/>
</dbReference>
<dbReference type="HOGENOM" id="CLU_032621_0_1_2"/>
<name>F8D3Y2_HALXS</name>
<dbReference type="FunFam" id="3.40.50.620:FF:000207">
    <property type="entry name" value="Tryptophan--tRNA ligase"/>
    <property type="match status" value="1"/>
</dbReference>
<dbReference type="FunFam" id="1.10.240.10:FF:000007">
    <property type="entry name" value="Tryptophan--tRNA ligase"/>
    <property type="match status" value="1"/>
</dbReference>
<dbReference type="OrthoDB" id="371821at2157"/>
<keyword evidence="5 11" id="KW-0547">Nucleotide-binding</keyword>
<keyword evidence="6 11" id="KW-0067">ATP-binding</keyword>
<evidence type="ECO:0000256" key="8">
    <source>
        <dbReference type="ARBA" id="ARBA00023146"/>
    </source>
</evidence>
<evidence type="ECO:0000256" key="11">
    <source>
        <dbReference type="RuleBase" id="RU363036"/>
    </source>
</evidence>
<evidence type="ECO:0000256" key="10">
    <source>
        <dbReference type="NCBIfam" id="TIGR00233"/>
    </source>
</evidence>
<keyword evidence="7 11" id="KW-0648">Protein biosynthesis</keyword>
<evidence type="ECO:0000313" key="13">
    <source>
        <dbReference type="EMBL" id="AEH36235.1"/>
    </source>
</evidence>
<sequence length="442" mass="49209">MSDDTPHDAEPTSNQSAAAADGDFTVTPYAVTGEIDYDKLLERFGADPLTDEQIARFPDHPMLRRRTFYAGRDVDRYLEAAEADEPHAIVTGRGPSGPMHLGHVLPLYLAKRFQQKTGATVYVPLSDDEKFLAKDQSFASIGEHTRDNLRDILAVGFDPERTRIAVDTADADVVYPIAVRLAKHLTPATVEAVYGEQDTVGLQFYPAVQATHLLLPQLVDGRQPTLVPIAVDQDPHVRVCRDVAAKEALPVAKPGALLGRFLPSLEGPGKMSSSGDAPSIGLTDDPETIAETIRNHAYTGGRSTLEEHREKGGDPTVDVLFQYLRFFFEPDDEALEGIAERYRAGELLSGELKEFAIERITDFLETHQRRRSELGALEAELEPYRLTDAERRRALERITDFLETHQRRRSELGALEAELEPYRLTDAERRRALERAGVPSQF</sequence>
<evidence type="ECO:0000256" key="3">
    <source>
        <dbReference type="ARBA" id="ARBA00022490"/>
    </source>
</evidence>
<accession>F8D3Y2</accession>
<dbReference type="SUPFAM" id="SSF52374">
    <property type="entry name" value="Nucleotidylyl transferase"/>
    <property type="match status" value="1"/>
</dbReference>
<evidence type="ECO:0000313" key="14">
    <source>
        <dbReference type="Proteomes" id="UP000006794"/>
    </source>
</evidence>
<dbReference type="GO" id="GO:0006436">
    <property type="term" value="P:tryptophanyl-tRNA aminoacylation"/>
    <property type="evidence" value="ECO:0007669"/>
    <property type="project" value="UniProtKB-UniRule"/>
</dbReference>
<evidence type="ECO:0000256" key="1">
    <source>
        <dbReference type="ARBA" id="ARBA00005594"/>
    </source>
</evidence>
<dbReference type="Gene3D" id="3.40.50.620">
    <property type="entry name" value="HUPs"/>
    <property type="match status" value="1"/>
</dbReference>
<keyword evidence="8 11" id="KW-0030">Aminoacyl-tRNA synthetase</keyword>
<keyword evidence="3" id="KW-0963">Cytoplasm</keyword>
<dbReference type="NCBIfam" id="NF008927">
    <property type="entry name" value="PRK12285.1-4"/>
    <property type="match status" value="1"/>
</dbReference>
<dbReference type="InterPro" id="IPR002305">
    <property type="entry name" value="aa-tRNA-synth_Ic"/>
</dbReference>
<evidence type="ECO:0000256" key="4">
    <source>
        <dbReference type="ARBA" id="ARBA00022598"/>
    </source>
</evidence>